<reference evidence="6 7" key="2">
    <citation type="journal article" date="2012" name="PLoS Pathog.">
        <title>Diverse lifestyles and strategies of plant pathogenesis encoded in the genomes of eighteen Dothideomycetes fungi.</title>
        <authorList>
            <person name="Ohm R.A."/>
            <person name="Feau N."/>
            <person name="Henrissat B."/>
            <person name="Schoch C.L."/>
            <person name="Horwitz B.A."/>
            <person name="Barry K.W."/>
            <person name="Condon B.J."/>
            <person name="Copeland A.C."/>
            <person name="Dhillon B."/>
            <person name="Glaser F."/>
            <person name="Hesse C.N."/>
            <person name="Kosti I."/>
            <person name="LaButti K."/>
            <person name="Lindquist E.A."/>
            <person name="Lucas S."/>
            <person name="Salamov A.A."/>
            <person name="Bradshaw R.E."/>
            <person name="Ciuffetti L."/>
            <person name="Hamelin R.C."/>
            <person name="Kema G.H.J."/>
            <person name="Lawrence C."/>
            <person name="Scott J.A."/>
            <person name="Spatafora J.W."/>
            <person name="Turgeon B.G."/>
            <person name="de Wit P.J.G.M."/>
            <person name="Zhong S."/>
            <person name="Goodwin S.B."/>
            <person name="Grigoriev I.V."/>
        </authorList>
    </citation>
    <scope>NUCLEOTIDE SEQUENCE [LARGE SCALE GENOMIC DNA]</scope>
    <source>
        <strain evidence="7">NZE10 / CBS 128990</strain>
    </source>
</reference>
<dbReference type="PROSITE" id="PS50238">
    <property type="entry name" value="RHOGAP"/>
    <property type="match status" value="1"/>
</dbReference>
<dbReference type="SUPFAM" id="SSF64268">
    <property type="entry name" value="PX domain"/>
    <property type="match status" value="1"/>
</dbReference>
<keyword evidence="7" id="KW-1185">Reference proteome</keyword>
<evidence type="ECO:0008006" key="8">
    <source>
        <dbReference type="Google" id="ProtNLM"/>
    </source>
</evidence>
<evidence type="ECO:0000256" key="2">
    <source>
        <dbReference type="SAM" id="Coils"/>
    </source>
</evidence>
<dbReference type="FunFam" id="2.30.29.30:FF:000452">
    <property type="entry name" value="Rho GTPase activator (Bem3)"/>
    <property type="match status" value="1"/>
</dbReference>
<evidence type="ECO:0000259" key="4">
    <source>
        <dbReference type="PROSITE" id="PS50003"/>
    </source>
</evidence>
<keyword evidence="1" id="KW-0343">GTPase activation</keyword>
<feature type="compositionally biased region" description="Low complexity" evidence="3">
    <location>
        <begin position="346"/>
        <end position="369"/>
    </location>
</feature>
<dbReference type="InterPro" id="IPR001849">
    <property type="entry name" value="PH_domain"/>
</dbReference>
<gene>
    <name evidence="6" type="ORF">DOTSEDRAFT_75208</name>
</gene>
<feature type="region of interest" description="Disordered" evidence="3">
    <location>
        <begin position="309"/>
        <end position="697"/>
    </location>
</feature>
<feature type="region of interest" description="Disordered" evidence="3">
    <location>
        <begin position="1"/>
        <end position="206"/>
    </location>
</feature>
<dbReference type="SMART" id="SM00324">
    <property type="entry name" value="RhoGAP"/>
    <property type="match status" value="1"/>
</dbReference>
<feature type="compositionally biased region" description="Polar residues" evidence="3">
    <location>
        <begin position="175"/>
        <end position="185"/>
    </location>
</feature>
<dbReference type="STRING" id="675120.M2YKG4"/>
<evidence type="ECO:0000313" key="7">
    <source>
        <dbReference type="Proteomes" id="UP000016933"/>
    </source>
</evidence>
<feature type="region of interest" description="Disordered" evidence="3">
    <location>
        <begin position="284"/>
        <end position="303"/>
    </location>
</feature>
<dbReference type="PROSITE" id="PS50003">
    <property type="entry name" value="PH_DOMAIN"/>
    <property type="match status" value="1"/>
</dbReference>
<feature type="compositionally biased region" description="Low complexity" evidence="3">
    <location>
        <begin position="157"/>
        <end position="174"/>
    </location>
</feature>
<dbReference type="InterPro" id="IPR036871">
    <property type="entry name" value="PX_dom_sf"/>
</dbReference>
<feature type="compositionally biased region" description="Basic residues" evidence="3">
    <location>
        <begin position="501"/>
        <end position="510"/>
    </location>
</feature>
<feature type="compositionally biased region" description="Polar residues" evidence="3">
    <location>
        <begin position="126"/>
        <end position="138"/>
    </location>
</feature>
<feature type="compositionally biased region" description="Polar residues" evidence="3">
    <location>
        <begin position="996"/>
        <end position="1014"/>
    </location>
</feature>
<dbReference type="GO" id="GO:0007165">
    <property type="term" value="P:signal transduction"/>
    <property type="evidence" value="ECO:0007669"/>
    <property type="project" value="InterPro"/>
</dbReference>
<dbReference type="Pfam" id="PF00620">
    <property type="entry name" value="RhoGAP"/>
    <property type="match status" value="1"/>
</dbReference>
<dbReference type="Gene3D" id="3.30.1520.10">
    <property type="entry name" value="Phox-like domain"/>
    <property type="match status" value="1"/>
</dbReference>
<feature type="compositionally biased region" description="Basic and acidic residues" evidence="3">
    <location>
        <begin position="466"/>
        <end position="490"/>
    </location>
</feature>
<dbReference type="eggNOG" id="KOG4269">
    <property type="taxonomic scope" value="Eukaryota"/>
</dbReference>
<dbReference type="GO" id="GO:0035091">
    <property type="term" value="F:phosphatidylinositol binding"/>
    <property type="evidence" value="ECO:0007669"/>
    <property type="project" value="InterPro"/>
</dbReference>
<dbReference type="Gene3D" id="1.10.555.10">
    <property type="entry name" value="Rho GTPase activation protein"/>
    <property type="match status" value="1"/>
</dbReference>
<dbReference type="PANTHER" id="PTHR23176:SF129">
    <property type="entry name" value="RHO GTPASE ACTIVATING PROTEIN AT 16F, ISOFORM E-RELATED"/>
    <property type="match status" value="1"/>
</dbReference>
<accession>M2YKG4</accession>
<dbReference type="GO" id="GO:0005096">
    <property type="term" value="F:GTPase activator activity"/>
    <property type="evidence" value="ECO:0007669"/>
    <property type="project" value="UniProtKB-KW"/>
</dbReference>
<feature type="compositionally biased region" description="Basic and acidic residues" evidence="3">
    <location>
        <begin position="1461"/>
        <end position="1470"/>
    </location>
</feature>
<dbReference type="SUPFAM" id="SSF50729">
    <property type="entry name" value="PH domain-like"/>
    <property type="match status" value="1"/>
</dbReference>
<dbReference type="OrthoDB" id="185175at2759"/>
<feature type="compositionally biased region" description="Low complexity" evidence="3">
    <location>
        <begin position="1015"/>
        <end position="1034"/>
    </location>
</feature>
<feature type="compositionally biased region" description="Pro residues" evidence="3">
    <location>
        <begin position="581"/>
        <end position="594"/>
    </location>
</feature>
<dbReference type="Pfam" id="PF00169">
    <property type="entry name" value="PH"/>
    <property type="match status" value="1"/>
</dbReference>
<dbReference type="CDD" id="cd06093">
    <property type="entry name" value="PX_domain"/>
    <property type="match status" value="1"/>
</dbReference>
<feature type="compositionally biased region" description="Low complexity" evidence="3">
    <location>
        <begin position="1"/>
        <end position="15"/>
    </location>
</feature>
<dbReference type="SUPFAM" id="SSF48350">
    <property type="entry name" value="GTPase activation domain, GAP"/>
    <property type="match status" value="1"/>
</dbReference>
<dbReference type="HOGENOM" id="CLU_002671_0_0_1"/>
<dbReference type="InterPro" id="IPR050729">
    <property type="entry name" value="Rho-GAP"/>
</dbReference>
<feature type="domain" description="PH" evidence="4">
    <location>
        <begin position="858"/>
        <end position="968"/>
    </location>
</feature>
<feature type="coiled-coil region" evidence="2">
    <location>
        <begin position="232"/>
        <end position="266"/>
    </location>
</feature>
<dbReference type="InterPro" id="IPR011993">
    <property type="entry name" value="PH-like_dom_sf"/>
</dbReference>
<dbReference type="GO" id="GO:0005938">
    <property type="term" value="C:cell cortex"/>
    <property type="evidence" value="ECO:0007669"/>
    <property type="project" value="UniProtKB-ARBA"/>
</dbReference>
<feature type="region of interest" description="Disordered" evidence="3">
    <location>
        <begin position="1099"/>
        <end position="1119"/>
    </location>
</feature>
<reference evidence="7" key="1">
    <citation type="journal article" date="2012" name="PLoS Genet.">
        <title>The genomes of the fungal plant pathogens Cladosporium fulvum and Dothistroma septosporum reveal adaptation to different hosts and lifestyles but also signatures of common ancestry.</title>
        <authorList>
            <person name="de Wit P.J.G.M."/>
            <person name="van der Burgt A."/>
            <person name="Oekmen B."/>
            <person name="Stergiopoulos I."/>
            <person name="Abd-Elsalam K.A."/>
            <person name="Aerts A.L."/>
            <person name="Bahkali A.H."/>
            <person name="Beenen H.G."/>
            <person name="Chettri P."/>
            <person name="Cox M.P."/>
            <person name="Datema E."/>
            <person name="de Vries R.P."/>
            <person name="Dhillon B."/>
            <person name="Ganley A.R."/>
            <person name="Griffiths S.A."/>
            <person name="Guo Y."/>
            <person name="Hamelin R.C."/>
            <person name="Henrissat B."/>
            <person name="Kabir M.S."/>
            <person name="Jashni M.K."/>
            <person name="Kema G."/>
            <person name="Klaubauf S."/>
            <person name="Lapidus A."/>
            <person name="Levasseur A."/>
            <person name="Lindquist E."/>
            <person name="Mehrabi R."/>
            <person name="Ohm R.A."/>
            <person name="Owen T.J."/>
            <person name="Salamov A."/>
            <person name="Schwelm A."/>
            <person name="Schijlen E."/>
            <person name="Sun H."/>
            <person name="van den Burg H.A."/>
            <person name="van Ham R.C.H.J."/>
            <person name="Zhang S."/>
            <person name="Goodwin S.B."/>
            <person name="Grigoriev I.V."/>
            <person name="Collemare J."/>
            <person name="Bradshaw R.E."/>
        </authorList>
    </citation>
    <scope>NUCLEOTIDE SEQUENCE [LARGE SCALE GENOMIC DNA]</scope>
    <source>
        <strain evidence="7">NZE10 / CBS 128990</strain>
    </source>
</reference>
<evidence type="ECO:0000256" key="1">
    <source>
        <dbReference type="ARBA" id="ARBA00022468"/>
    </source>
</evidence>
<dbReference type="Proteomes" id="UP000016933">
    <property type="component" value="Unassembled WGS sequence"/>
</dbReference>
<dbReference type="InterPro" id="IPR000198">
    <property type="entry name" value="RhoGAP_dom"/>
</dbReference>
<feature type="region of interest" description="Disordered" evidence="3">
    <location>
        <begin position="977"/>
        <end position="1044"/>
    </location>
</feature>
<dbReference type="SMART" id="SM00233">
    <property type="entry name" value="PH"/>
    <property type="match status" value="1"/>
</dbReference>
<proteinExistence type="predicted"/>
<feature type="region of interest" description="Disordered" evidence="3">
    <location>
        <begin position="1423"/>
        <end position="1470"/>
    </location>
</feature>
<evidence type="ECO:0000256" key="3">
    <source>
        <dbReference type="SAM" id="MobiDB-lite"/>
    </source>
</evidence>
<feature type="domain" description="Rho-GAP" evidence="5">
    <location>
        <begin position="1152"/>
        <end position="1344"/>
    </location>
</feature>
<feature type="compositionally biased region" description="Polar residues" evidence="3">
    <location>
        <begin position="327"/>
        <end position="345"/>
    </location>
</feature>
<feature type="compositionally biased region" description="Polar residues" evidence="3">
    <location>
        <begin position="287"/>
        <end position="303"/>
    </location>
</feature>
<keyword evidence="2" id="KW-0175">Coiled coil</keyword>
<dbReference type="Gene3D" id="2.30.29.30">
    <property type="entry name" value="Pleckstrin-homology domain (PH domain)/Phosphotyrosine-binding domain (PTB)"/>
    <property type="match status" value="1"/>
</dbReference>
<evidence type="ECO:0000313" key="6">
    <source>
        <dbReference type="EMBL" id="EME39461.1"/>
    </source>
</evidence>
<feature type="compositionally biased region" description="Basic and acidic residues" evidence="3">
    <location>
        <begin position="662"/>
        <end position="678"/>
    </location>
</feature>
<dbReference type="OMA" id="HQMFSDL"/>
<sequence>MSSVAAAAAAAAAAGVGAGGGNRRLLESPATTRARHAKPLVTTQLQPGSPSPPYSPDLDHSARHPRTPNPAKKVTGRDKDDIHAAITRQAIAEEAQSQSPSPSLHHDSTNIAPLTSPVLAAAPRAQTPSPTSPTTGMNGSKAPIRADRGPVMAAHRTASIDSTVSSISSSTTASHQQRANGSNAYRVSAESVGPQDPHAAIAAAGSAEAAVQKLLQEKQQAASHNAQLWRLVEKQRSMILGLNKDLEKALKEKERYRRKLKDQLAQSSSAPALLDTNDRHALVSHEASPSHSNLELHTQGSSRDISVDTRQASDAMGPGVVDAGRSDTPQDAANPSSSGLPTTPQSASSLSTSSRELERANAAAASAQIKAEHRVAEMHHRAPTTHTPPVSPRLTSLSQQGNHSHQKQSSSSSLQASPPLSAQTVTSPRTRKAPPAPLKLESTRSDPNFVNNIVDASDSDYEEDPESARSEYIERGRRKTREDDDRERDILVQQEEEEKRSRSKKSKKSGSRPSGGDEAQPTAQFDARASQSTQDAPRKEPVFQTTTTSPAEIIRNRAKSDATGMLARSTTAPSLMSPGLPMSPRPGDRPPNSPMPRALNAQLNSIPMSPTAGFPLSPRAPRQPIPLPPQTPLTATSPHLDRAKVYHQQSHSQTQTQPVSDLVDRLKPHPDAASEFERSSTSTSSLPMSTPGEVYKGLMDDQYPDQLLPPSALSKVYVITASSRMLPSRASYIAPKQADENPVFTMAVHLRSDRQQLWRVEKTFAALASLDQQVKALCKVRDRLPDKQLFAGHAPSKIDARRIALNQYFEQVLESVNNEKVAIIVCKFLSRDPFTGEGSDYFGPKTNGRPDSPVGKLRPNRAGYLTKRGKNFGGWKARYFVLDGPNLKYFEGPGGAHLGSIKLQRAQIGKQSTNSNVPADDEENQFRHAFLILEPKKKDSSALVRHVLCAESDEERDAWVEALLQYVDFQDDEDLQPARQAQVSKTEITGHRSPRLQKSMTDLRPSSNTSRITMQSTNSASVQSVQSAQTSQSALSRPSDEVRTIGYSDTVAGEAPLMYPPGSQTPSPPYDQVTTDQAQAVHPAISAPTNLQVIQNAGDWGMKPPPTPGAKDRKRSMFSSLPFGRGRSSSDLAPGDVKAATVSTGSRGVFGVPLAEAAAAVPVEDADTDLPAVVYRCVEYLIGKNAVIEEGIFRLSGSNTVIRSLKDRFNLEGDVNLMADDHHYDVHAVASLLKLYLRELPASILTRDLHLDFLHCLETVGEEKIVQLNELVRRLPAQNRALLEALSDLMLRIVDKVDLNKMNVRNLGVVFSPTLNLPGPLISLFVEEQRRIFGPALQSRQQPAAAHEHRAKTMASVDLRSPRKQMFSDLPTPAYNQTQFQSIEADDTGMTPMHPTYANYQMAPQGEGGFGSLNDALRSPTVYGMTGTGAPTPRETKARRRESGMLAINNTGIQKKPSVSRLREEQGTSF</sequence>
<organism evidence="6 7">
    <name type="scientific">Dothistroma septosporum (strain NZE10 / CBS 128990)</name>
    <name type="common">Red band needle blight fungus</name>
    <name type="synonym">Mycosphaerella pini</name>
    <dbReference type="NCBI Taxonomy" id="675120"/>
    <lineage>
        <taxon>Eukaryota</taxon>
        <taxon>Fungi</taxon>
        <taxon>Dikarya</taxon>
        <taxon>Ascomycota</taxon>
        <taxon>Pezizomycotina</taxon>
        <taxon>Dothideomycetes</taxon>
        <taxon>Dothideomycetidae</taxon>
        <taxon>Mycosphaerellales</taxon>
        <taxon>Mycosphaerellaceae</taxon>
        <taxon>Dothistroma</taxon>
    </lineage>
</organism>
<dbReference type="EMBL" id="KB446545">
    <property type="protein sequence ID" value="EME39461.1"/>
    <property type="molecule type" value="Genomic_DNA"/>
</dbReference>
<dbReference type="PANTHER" id="PTHR23176">
    <property type="entry name" value="RHO/RAC/CDC GTPASE-ACTIVATING PROTEIN"/>
    <property type="match status" value="1"/>
</dbReference>
<feature type="compositionally biased region" description="Pro residues" evidence="3">
    <location>
        <begin position="621"/>
        <end position="631"/>
    </location>
</feature>
<feature type="compositionally biased region" description="Low complexity" evidence="3">
    <location>
        <begin position="647"/>
        <end position="657"/>
    </location>
</feature>
<feature type="compositionally biased region" description="Low complexity" evidence="3">
    <location>
        <begin position="398"/>
        <end position="423"/>
    </location>
</feature>
<dbReference type="InterPro" id="IPR008936">
    <property type="entry name" value="Rho_GTPase_activation_prot"/>
</dbReference>
<feature type="compositionally biased region" description="Basic and acidic residues" evidence="3">
    <location>
        <begin position="370"/>
        <end position="380"/>
    </location>
</feature>
<protein>
    <recommendedName>
        <fullName evidence="8">RhoGAP-domain-containing protein</fullName>
    </recommendedName>
</protein>
<feature type="compositionally biased region" description="Polar residues" evidence="3">
    <location>
        <begin position="384"/>
        <end position="397"/>
    </location>
</feature>
<name>M2YKG4_DOTSN</name>
<evidence type="ECO:0000259" key="5">
    <source>
        <dbReference type="PROSITE" id="PS50238"/>
    </source>
</evidence>
<dbReference type="CDD" id="cd13277">
    <property type="entry name" value="PH_Bem3"/>
    <property type="match status" value="1"/>
</dbReference>